<dbReference type="Proteomes" id="UP000236846">
    <property type="component" value="Unassembled WGS sequence"/>
</dbReference>
<evidence type="ECO:0000256" key="5">
    <source>
        <dbReference type="SAM" id="Coils"/>
    </source>
</evidence>
<dbReference type="PANTHER" id="PTHR34388">
    <property type="entry name" value="DNA POLYMERASE III SUBUNIT DELTA"/>
    <property type="match status" value="1"/>
</dbReference>
<dbReference type="AlphaFoldDB" id="A0A2H0PUX1"/>
<dbReference type="InterPro" id="IPR005790">
    <property type="entry name" value="DNA_polIII_delta"/>
</dbReference>
<keyword evidence="3" id="KW-0235">DNA replication</keyword>
<sequence length="313" mass="35998">MIYLVSGPDWFRAKQYIDKLIREYEAKQCRVVSVSTDDENWLETVLQYAKQDSLFSEQNCVVLSIEAQKKDGSEDLSEEELQSAKDKKQNLQAIIKAFSHANQELVIWNRGRKMALAGKGAKTQEKEFSHLRGEKLFSWIQEYAKSCGTSISKLCSQDICLADGDDTALLAHEIQKCALCFPNEKITKERLASVSSYSPEFTYFNWLQGVFENNWKTKAITLEFDDGEAAQRLAGLINAVRIVLVSRSQPCAERAVFMKNVNPYWLRNLEQWSANISEQTLEQWFASLVQYDMWALSHRISKQEALERFVFSI</sequence>
<dbReference type="GO" id="GO:0009360">
    <property type="term" value="C:DNA polymerase III complex"/>
    <property type="evidence" value="ECO:0007669"/>
    <property type="project" value="TreeGrafter"/>
</dbReference>
<dbReference type="GO" id="GO:0003887">
    <property type="term" value="F:DNA-directed DNA polymerase activity"/>
    <property type="evidence" value="ECO:0007669"/>
    <property type="project" value="UniProtKB-KW"/>
</dbReference>
<dbReference type="InterPro" id="IPR027417">
    <property type="entry name" value="P-loop_NTPase"/>
</dbReference>
<keyword evidence="2" id="KW-0548">Nucleotidyltransferase</keyword>
<keyword evidence="4" id="KW-0239">DNA-directed DNA polymerase</keyword>
<dbReference type="EMBL" id="PCXE01000050">
    <property type="protein sequence ID" value="PIR25843.1"/>
    <property type="molecule type" value="Genomic_DNA"/>
</dbReference>
<dbReference type="PANTHER" id="PTHR34388:SF1">
    <property type="entry name" value="DNA POLYMERASE III SUBUNIT DELTA"/>
    <property type="match status" value="1"/>
</dbReference>
<keyword evidence="5" id="KW-0175">Coiled coil</keyword>
<feature type="coiled-coil region" evidence="5">
    <location>
        <begin position="74"/>
        <end position="101"/>
    </location>
</feature>
<name>A0A2H0PUX1_9BACT</name>
<evidence type="ECO:0000256" key="3">
    <source>
        <dbReference type="ARBA" id="ARBA00022705"/>
    </source>
</evidence>
<organism evidence="6 7">
    <name type="scientific">Candidatus Brennerbacteria bacterium CG11_big_fil_rev_8_21_14_0_20_43_10</name>
    <dbReference type="NCBI Taxonomy" id="1974523"/>
    <lineage>
        <taxon>Bacteria</taxon>
        <taxon>Candidatus Brenneribacteriota</taxon>
    </lineage>
</organism>
<evidence type="ECO:0000313" key="7">
    <source>
        <dbReference type="Proteomes" id="UP000236846"/>
    </source>
</evidence>
<accession>A0A2H0PUX1</accession>
<dbReference type="NCBIfam" id="TIGR01128">
    <property type="entry name" value="holA"/>
    <property type="match status" value="1"/>
</dbReference>
<evidence type="ECO:0000256" key="2">
    <source>
        <dbReference type="ARBA" id="ARBA00022695"/>
    </source>
</evidence>
<comment type="caution">
    <text evidence="6">The sequence shown here is derived from an EMBL/GenBank/DDBJ whole genome shotgun (WGS) entry which is preliminary data.</text>
</comment>
<evidence type="ECO:0000256" key="4">
    <source>
        <dbReference type="ARBA" id="ARBA00022932"/>
    </source>
</evidence>
<dbReference type="GO" id="GO:0006261">
    <property type="term" value="P:DNA-templated DNA replication"/>
    <property type="evidence" value="ECO:0007669"/>
    <property type="project" value="TreeGrafter"/>
</dbReference>
<evidence type="ECO:0000313" key="6">
    <source>
        <dbReference type="EMBL" id="PIR25843.1"/>
    </source>
</evidence>
<protein>
    <submittedName>
        <fullName evidence="6">Uncharacterized protein</fullName>
    </submittedName>
</protein>
<dbReference type="Gene3D" id="1.10.8.60">
    <property type="match status" value="1"/>
</dbReference>
<evidence type="ECO:0000256" key="1">
    <source>
        <dbReference type="ARBA" id="ARBA00022679"/>
    </source>
</evidence>
<gene>
    <name evidence="6" type="ORF">COV41_02610</name>
</gene>
<dbReference type="GO" id="GO:0003677">
    <property type="term" value="F:DNA binding"/>
    <property type="evidence" value="ECO:0007669"/>
    <property type="project" value="InterPro"/>
</dbReference>
<proteinExistence type="predicted"/>
<reference evidence="6 7" key="1">
    <citation type="submission" date="2017-09" db="EMBL/GenBank/DDBJ databases">
        <title>Depth-based differentiation of microbial function through sediment-hosted aquifers and enrichment of novel symbionts in the deep terrestrial subsurface.</title>
        <authorList>
            <person name="Probst A.J."/>
            <person name="Ladd B."/>
            <person name="Jarett J.K."/>
            <person name="Geller-Mcgrath D.E."/>
            <person name="Sieber C.M."/>
            <person name="Emerson J.B."/>
            <person name="Anantharaman K."/>
            <person name="Thomas B.C."/>
            <person name="Malmstrom R."/>
            <person name="Stieglmeier M."/>
            <person name="Klingl A."/>
            <person name="Woyke T."/>
            <person name="Ryan C.M."/>
            <person name="Banfield J.F."/>
        </authorList>
    </citation>
    <scope>NUCLEOTIDE SEQUENCE [LARGE SCALE GENOMIC DNA]</scope>
    <source>
        <strain evidence="6">CG11_big_fil_rev_8_21_14_0_20_43_10</strain>
    </source>
</reference>
<dbReference type="Gene3D" id="3.40.50.300">
    <property type="entry name" value="P-loop containing nucleotide triphosphate hydrolases"/>
    <property type="match status" value="1"/>
</dbReference>
<keyword evidence="1" id="KW-0808">Transferase</keyword>